<evidence type="ECO:0000256" key="4">
    <source>
        <dbReference type="ARBA" id="ARBA00023136"/>
    </source>
</evidence>
<protein>
    <submittedName>
        <fullName evidence="8">Oligosaccharyltransferase</fullName>
    </submittedName>
</protein>
<sequence length="556" mass="63245">MSSLYFHANIGGSGMRIPNNILVWLLGSVIGFYGLYRFSRSDHIILPRFTWLLLAFPVMALFSGVAAGVVNSTEWFLRLFYIWGGVLFFFALFQFNFTPKKIDQILLWIILASVLHAIIGIAQILYVNDLPGWLPVNQQGEPTGTFQQINNHASFQVTSLMLVFWLLTRPIVKSAHWSMMTLLFIAIFSSTFIISFSGSRVAILGFLLAFPLFVLSRWKYIQTNKKRWGAVILVMSLAIIATHQIDTDKGLSSIGKKTAAMNSGYSGDARLGTYTISFDLVKESPIYGHGIGNFARVWQLAKPDFYEHHPDATLPSQRVSHPHNEIIYWLVEGGLLAGIGLILFGVALLKMLWHLPMSRRYAYAALLLPIILHTQVELPFYISSLHWFIMLVLLFVVFYPSRMKHEKQLSIAANTSLKGLSVISGVVAVAFFTHSMMANLEFRDYLLKRSDPEQVFDMAMENPYFRDLATQVTMSLLYEQSRQIGIRDNIEIFADWVENELNRNPHINLFRLAIRSRLDLKDEKKACALNKRAQAIYPRDKGFNTIKDECSALEHA</sequence>
<feature type="transmembrane region" description="Helical" evidence="5">
    <location>
        <begin position="361"/>
        <end position="376"/>
    </location>
</feature>
<keyword evidence="2 5" id="KW-0812">Transmembrane</keyword>
<dbReference type="EMBL" id="BAAADG010000003">
    <property type="protein sequence ID" value="GAA0219886.1"/>
    <property type="molecule type" value="Genomic_DNA"/>
</dbReference>
<feature type="transmembrane region" description="Helical" evidence="5">
    <location>
        <begin position="105"/>
        <end position="126"/>
    </location>
</feature>
<feature type="transmembrane region" description="Helical" evidence="5">
    <location>
        <begin position="75"/>
        <end position="93"/>
    </location>
</feature>
<feature type="transmembrane region" description="Helical" evidence="5">
    <location>
        <begin position="382"/>
        <end position="399"/>
    </location>
</feature>
<feature type="domain" description="O-antigen ligase-related" evidence="6">
    <location>
        <begin position="186"/>
        <end position="341"/>
    </location>
</feature>
<keyword evidence="9" id="KW-1185">Reference proteome</keyword>
<feature type="transmembrane region" description="Helical" evidence="5">
    <location>
        <begin position="228"/>
        <end position="245"/>
    </location>
</feature>
<evidence type="ECO:0000256" key="1">
    <source>
        <dbReference type="ARBA" id="ARBA00004141"/>
    </source>
</evidence>
<evidence type="ECO:0000256" key="2">
    <source>
        <dbReference type="ARBA" id="ARBA00022692"/>
    </source>
</evidence>
<reference evidence="8 9" key="1">
    <citation type="journal article" date="2019" name="Int. J. Syst. Evol. Microbiol.">
        <title>The Global Catalogue of Microorganisms (GCM) 10K type strain sequencing project: providing services to taxonomists for standard genome sequencing and annotation.</title>
        <authorList>
            <consortium name="The Broad Institute Genomics Platform"/>
            <consortium name="The Broad Institute Genome Sequencing Center for Infectious Disease"/>
            <person name="Wu L."/>
            <person name="Ma J."/>
        </authorList>
    </citation>
    <scope>NUCLEOTIDE SEQUENCE [LARGE SCALE GENOMIC DNA]</scope>
    <source>
        <strain evidence="8 9">JCM 6886</strain>
    </source>
</reference>
<dbReference type="PANTHER" id="PTHR37422:SF21">
    <property type="entry name" value="EXOQ-LIKE PROTEIN"/>
    <property type="match status" value="1"/>
</dbReference>
<comment type="subcellular location">
    <subcellularLocation>
        <location evidence="1">Membrane</location>
        <topology evidence="1">Multi-pass membrane protein</topology>
    </subcellularLocation>
</comment>
<evidence type="ECO:0000259" key="6">
    <source>
        <dbReference type="Pfam" id="PF04932"/>
    </source>
</evidence>
<feature type="transmembrane region" description="Helical" evidence="5">
    <location>
        <begin position="21"/>
        <end position="38"/>
    </location>
</feature>
<dbReference type="PANTHER" id="PTHR37422">
    <property type="entry name" value="TEICHURONIC ACID BIOSYNTHESIS PROTEIN TUAE"/>
    <property type="match status" value="1"/>
</dbReference>
<evidence type="ECO:0000256" key="5">
    <source>
        <dbReference type="SAM" id="Phobius"/>
    </source>
</evidence>
<proteinExistence type="predicted"/>
<feature type="transmembrane region" description="Helical" evidence="5">
    <location>
        <begin position="179"/>
        <end position="196"/>
    </location>
</feature>
<dbReference type="Pfam" id="PF11846">
    <property type="entry name" value="Wzy_C_2"/>
    <property type="match status" value="1"/>
</dbReference>
<dbReference type="RefSeq" id="WP_343749561.1">
    <property type="nucleotide sequence ID" value="NZ_BAAADG010000003.1"/>
</dbReference>
<feature type="transmembrane region" description="Helical" evidence="5">
    <location>
        <begin position="420"/>
        <end position="440"/>
    </location>
</feature>
<evidence type="ECO:0000313" key="8">
    <source>
        <dbReference type="EMBL" id="GAA0219886.1"/>
    </source>
</evidence>
<accession>A0ABN0TEZ6</accession>
<dbReference type="InterPro" id="IPR021797">
    <property type="entry name" value="Wzy_C_2"/>
</dbReference>
<dbReference type="Proteomes" id="UP001501476">
    <property type="component" value="Unassembled WGS sequence"/>
</dbReference>
<evidence type="ECO:0000259" key="7">
    <source>
        <dbReference type="Pfam" id="PF11846"/>
    </source>
</evidence>
<evidence type="ECO:0000313" key="9">
    <source>
        <dbReference type="Proteomes" id="UP001501476"/>
    </source>
</evidence>
<gene>
    <name evidence="8" type="ORF">GCM10008964_09360</name>
</gene>
<keyword evidence="4 5" id="KW-0472">Membrane</keyword>
<keyword evidence="3 5" id="KW-1133">Transmembrane helix</keyword>
<feature type="domain" description="Virulence factor membrane-bound polymerase C-terminal" evidence="7">
    <location>
        <begin position="364"/>
        <end position="541"/>
    </location>
</feature>
<dbReference type="InterPro" id="IPR007016">
    <property type="entry name" value="O-antigen_ligase-rel_domated"/>
</dbReference>
<feature type="transmembrane region" description="Helical" evidence="5">
    <location>
        <begin position="326"/>
        <end position="349"/>
    </location>
</feature>
<dbReference type="Pfam" id="PF04932">
    <property type="entry name" value="Wzy_C"/>
    <property type="match status" value="1"/>
</dbReference>
<comment type="caution">
    <text evidence="8">The sequence shown here is derived from an EMBL/GenBank/DDBJ whole genome shotgun (WGS) entry which is preliminary data.</text>
</comment>
<dbReference type="InterPro" id="IPR051533">
    <property type="entry name" value="WaaL-like"/>
</dbReference>
<organism evidence="8 9">
    <name type="scientific">Methylophaga marina</name>
    <dbReference type="NCBI Taxonomy" id="45495"/>
    <lineage>
        <taxon>Bacteria</taxon>
        <taxon>Pseudomonadati</taxon>
        <taxon>Pseudomonadota</taxon>
        <taxon>Gammaproteobacteria</taxon>
        <taxon>Thiotrichales</taxon>
        <taxon>Piscirickettsiaceae</taxon>
        <taxon>Methylophaga</taxon>
    </lineage>
</organism>
<feature type="transmembrane region" description="Helical" evidence="5">
    <location>
        <begin position="50"/>
        <end position="69"/>
    </location>
</feature>
<name>A0ABN0TEZ6_9GAMM</name>
<feature type="transmembrane region" description="Helical" evidence="5">
    <location>
        <begin position="146"/>
        <end position="167"/>
    </location>
</feature>
<evidence type="ECO:0000256" key="3">
    <source>
        <dbReference type="ARBA" id="ARBA00022989"/>
    </source>
</evidence>
<feature type="transmembrane region" description="Helical" evidence="5">
    <location>
        <begin position="202"/>
        <end position="221"/>
    </location>
</feature>